<dbReference type="EMBL" id="AKWM02000002">
    <property type="protein sequence ID" value="EKS02179.1"/>
    <property type="molecule type" value="Genomic_DNA"/>
</dbReference>
<accession>A0AA87SYH9</accession>
<name>A0AA87SYH9_9LEPT</name>
<dbReference type="RefSeq" id="WP_002748576.1">
    <property type="nucleotide sequence ID" value="NZ_AKWM02000002.1"/>
</dbReference>
<protein>
    <submittedName>
        <fullName evidence="1">PF12487 domain protein</fullName>
    </submittedName>
</protein>
<organism evidence="1 2">
    <name type="scientific">Leptospira mayottensis 200901122</name>
    <dbReference type="NCBI Taxonomy" id="1193010"/>
    <lineage>
        <taxon>Bacteria</taxon>
        <taxon>Pseudomonadati</taxon>
        <taxon>Spirochaetota</taxon>
        <taxon>Spirochaetia</taxon>
        <taxon>Leptospirales</taxon>
        <taxon>Leptospiraceae</taxon>
        <taxon>Leptospira</taxon>
    </lineage>
</organism>
<reference evidence="1 2" key="1">
    <citation type="journal article" date="2014" name="Int. J. Syst. Evol. Microbiol.">
        <title>Leptospira mayottensis sp. nov., a pathogenic species of the genus Leptospira isolated from humans.</title>
        <authorList>
            <person name="Bourhy P."/>
            <person name="Collet L."/>
            <person name="Brisse S."/>
            <person name="Picardeau M."/>
        </authorList>
    </citation>
    <scope>NUCLEOTIDE SEQUENCE [LARGE SCALE GENOMIC DNA]</scope>
    <source>
        <strain evidence="1 2">200901122</strain>
    </source>
</reference>
<dbReference type="Pfam" id="PF12487">
    <property type="entry name" value="DUF3703"/>
    <property type="match status" value="1"/>
</dbReference>
<dbReference type="AlphaFoldDB" id="A0AA87SYH9"/>
<sequence>MNGNLLVQDIGKYRSYLKARYYDKAWSFLELAHLIEQYYLIPHTDSHFHMLLFAVGRKNRKQFFGQLKLGKTSAIKTAESHGIIRL</sequence>
<gene>
    <name evidence="1" type="ORF">LEP1GSC125_0823</name>
</gene>
<proteinExistence type="predicted"/>
<evidence type="ECO:0000313" key="2">
    <source>
        <dbReference type="Proteomes" id="UP000001343"/>
    </source>
</evidence>
<dbReference type="Proteomes" id="UP000001343">
    <property type="component" value="Unassembled WGS sequence"/>
</dbReference>
<dbReference type="InterPro" id="IPR022172">
    <property type="entry name" value="DUF3703"/>
</dbReference>
<evidence type="ECO:0000313" key="1">
    <source>
        <dbReference type="EMBL" id="EKS02179.1"/>
    </source>
</evidence>
<comment type="caution">
    <text evidence="1">The sequence shown here is derived from an EMBL/GenBank/DDBJ whole genome shotgun (WGS) entry which is preliminary data.</text>
</comment>